<evidence type="ECO:0000256" key="8">
    <source>
        <dbReference type="ARBA" id="ARBA00022989"/>
    </source>
</evidence>
<sequence>MSRVRTRLTLLYSGLFIVSGATLLTITYLLIFHSRRTLVFRNFSGSETGSANGTPPADILDDMTRRATDFARQERAAQLHELLTYSGLALAIVSVLALALGWLMAGRILRPVRTMTTTIQRISAHNVHDRLAATGPRDELRDLSDTVDGLLQRLDTALAAHKRFVANAAHELRTPLTVEHALIEEILTDRTATLPHYRSLFERLLELRKQQAAMLESLLTLAGSERGLDRRDEVALSAITERTVAAYRATARLAGVRLEQRIDAASTTGDPALIERLVANLIDNAVAYNVDDGEVEVHTEVRDGRPVLTVANTGEIIEPEKVDALFEPFQRLDRTTGRAGHHGLGLSIVRAIATAHDATIEASPGPAGGLRIEVRFPAPSPAPSAAATFAGPG</sequence>
<dbReference type="PANTHER" id="PTHR45436">
    <property type="entry name" value="SENSOR HISTIDINE KINASE YKOH"/>
    <property type="match status" value="1"/>
</dbReference>
<dbReference type="Proteomes" id="UP000637628">
    <property type="component" value="Unassembled WGS sequence"/>
</dbReference>
<organism evidence="13 14">
    <name type="scientific">Paractinoplanes durhamensis</name>
    <dbReference type="NCBI Taxonomy" id="113563"/>
    <lineage>
        <taxon>Bacteria</taxon>
        <taxon>Bacillati</taxon>
        <taxon>Actinomycetota</taxon>
        <taxon>Actinomycetes</taxon>
        <taxon>Micromonosporales</taxon>
        <taxon>Micromonosporaceae</taxon>
        <taxon>Paractinoplanes</taxon>
    </lineage>
</organism>
<proteinExistence type="predicted"/>
<dbReference type="PANTHER" id="PTHR45436:SF5">
    <property type="entry name" value="SENSOR HISTIDINE KINASE TRCS"/>
    <property type="match status" value="1"/>
</dbReference>
<feature type="domain" description="Histidine kinase" evidence="11">
    <location>
        <begin position="167"/>
        <end position="380"/>
    </location>
</feature>
<keyword evidence="5" id="KW-0808">Transferase</keyword>
<evidence type="ECO:0000313" key="13">
    <source>
        <dbReference type="EMBL" id="GIE06000.1"/>
    </source>
</evidence>
<dbReference type="Gene3D" id="1.10.287.130">
    <property type="match status" value="1"/>
</dbReference>
<keyword evidence="6 10" id="KW-0812">Transmembrane</keyword>
<dbReference type="InterPro" id="IPR003594">
    <property type="entry name" value="HATPase_dom"/>
</dbReference>
<keyword evidence="8 10" id="KW-1133">Transmembrane helix</keyword>
<dbReference type="SUPFAM" id="SSF55874">
    <property type="entry name" value="ATPase domain of HSP90 chaperone/DNA topoisomerase II/histidine kinase"/>
    <property type="match status" value="1"/>
</dbReference>
<dbReference type="CDD" id="cd06225">
    <property type="entry name" value="HAMP"/>
    <property type="match status" value="1"/>
</dbReference>
<keyword evidence="10" id="KW-0472">Membrane</keyword>
<dbReference type="Pfam" id="PF00512">
    <property type="entry name" value="HisKA"/>
    <property type="match status" value="1"/>
</dbReference>
<dbReference type="EC" id="2.7.13.3" evidence="3"/>
<evidence type="ECO:0000256" key="7">
    <source>
        <dbReference type="ARBA" id="ARBA00022777"/>
    </source>
</evidence>
<dbReference type="InterPro" id="IPR036890">
    <property type="entry name" value="HATPase_C_sf"/>
</dbReference>
<dbReference type="Gene3D" id="6.10.340.10">
    <property type="match status" value="1"/>
</dbReference>
<evidence type="ECO:0000256" key="10">
    <source>
        <dbReference type="SAM" id="Phobius"/>
    </source>
</evidence>
<name>A0ABQ3Z856_9ACTN</name>
<dbReference type="SMART" id="SM00387">
    <property type="entry name" value="HATPase_c"/>
    <property type="match status" value="1"/>
</dbReference>
<evidence type="ECO:0000256" key="9">
    <source>
        <dbReference type="ARBA" id="ARBA00023012"/>
    </source>
</evidence>
<evidence type="ECO:0000256" key="3">
    <source>
        <dbReference type="ARBA" id="ARBA00012438"/>
    </source>
</evidence>
<dbReference type="Gene3D" id="3.30.565.10">
    <property type="entry name" value="Histidine kinase-like ATPase, C-terminal domain"/>
    <property type="match status" value="1"/>
</dbReference>
<evidence type="ECO:0000259" key="11">
    <source>
        <dbReference type="PROSITE" id="PS50109"/>
    </source>
</evidence>
<dbReference type="InterPro" id="IPR003660">
    <property type="entry name" value="HAMP_dom"/>
</dbReference>
<dbReference type="Pfam" id="PF02518">
    <property type="entry name" value="HATPase_c"/>
    <property type="match status" value="1"/>
</dbReference>
<keyword evidence="9" id="KW-0902">Two-component regulatory system</keyword>
<dbReference type="InterPro" id="IPR036097">
    <property type="entry name" value="HisK_dim/P_sf"/>
</dbReference>
<dbReference type="CDD" id="cd00082">
    <property type="entry name" value="HisKA"/>
    <property type="match status" value="1"/>
</dbReference>
<evidence type="ECO:0000256" key="6">
    <source>
        <dbReference type="ARBA" id="ARBA00022692"/>
    </source>
</evidence>
<feature type="domain" description="HAMP" evidence="12">
    <location>
        <begin position="106"/>
        <end position="159"/>
    </location>
</feature>
<comment type="caution">
    <text evidence="13">The sequence shown here is derived from an EMBL/GenBank/DDBJ whole genome shotgun (WGS) entry which is preliminary data.</text>
</comment>
<dbReference type="InterPro" id="IPR003661">
    <property type="entry name" value="HisK_dim/P_dom"/>
</dbReference>
<evidence type="ECO:0000256" key="4">
    <source>
        <dbReference type="ARBA" id="ARBA00022553"/>
    </source>
</evidence>
<comment type="subcellular location">
    <subcellularLocation>
        <location evidence="2">Cell membrane</location>
    </subcellularLocation>
</comment>
<keyword evidence="7 13" id="KW-0418">Kinase</keyword>
<dbReference type="EMBL" id="BOML01000058">
    <property type="protein sequence ID" value="GIE06000.1"/>
    <property type="molecule type" value="Genomic_DNA"/>
</dbReference>
<feature type="transmembrane region" description="Helical" evidence="10">
    <location>
        <begin position="12"/>
        <end position="31"/>
    </location>
</feature>
<evidence type="ECO:0000256" key="5">
    <source>
        <dbReference type="ARBA" id="ARBA00022679"/>
    </source>
</evidence>
<evidence type="ECO:0000259" key="12">
    <source>
        <dbReference type="PROSITE" id="PS50885"/>
    </source>
</evidence>
<accession>A0ABQ3Z856</accession>
<dbReference type="InterPro" id="IPR005467">
    <property type="entry name" value="His_kinase_dom"/>
</dbReference>
<comment type="catalytic activity">
    <reaction evidence="1">
        <text>ATP + protein L-histidine = ADP + protein N-phospho-L-histidine.</text>
        <dbReference type="EC" id="2.7.13.3"/>
    </reaction>
</comment>
<dbReference type="GO" id="GO:0016301">
    <property type="term" value="F:kinase activity"/>
    <property type="evidence" value="ECO:0007669"/>
    <property type="project" value="UniProtKB-KW"/>
</dbReference>
<reference evidence="13 14" key="1">
    <citation type="submission" date="2021-01" db="EMBL/GenBank/DDBJ databases">
        <title>Whole genome shotgun sequence of Actinoplanes durhamensis NBRC 14914.</title>
        <authorList>
            <person name="Komaki H."/>
            <person name="Tamura T."/>
        </authorList>
    </citation>
    <scope>NUCLEOTIDE SEQUENCE [LARGE SCALE GENOMIC DNA]</scope>
    <source>
        <strain evidence="13 14">NBRC 14914</strain>
    </source>
</reference>
<dbReference type="CDD" id="cd00075">
    <property type="entry name" value="HATPase"/>
    <property type="match status" value="1"/>
</dbReference>
<dbReference type="PROSITE" id="PS50885">
    <property type="entry name" value="HAMP"/>
    <property type="match status" value="1"/>
</dbReference>
<dbReference type="SMART" id="SM00304">
    <property type="entry name" value="HAMP"/>
    <property type="match status" value="1"/>
</dbReference>
<dbReference type="SUPFAM" id="SSF158472">
    <property type="entry name" value="HAMP domain-like"/>
    <property type="match status" value="1"/>
</dbReference>
<gene>
    <name evidence="13" type="ORF">Adu01nite_73500</name>
</gene>
<evidence type="ECO:0000313" key="14">
    <source>
        <dbReference type="Proteomes" id="UP000637628"/>
    </source>
</evidence>
<dbReference type="SUPFAM" id="SSF47384">
    <property type="entry name" value="Homodimeric domain of signal transducing histidine kinase"/>
    <property type="match status" value="1"/>
</dbReference>
<keyword evidence="14" id="KW-1185">Reference proteome</keyword>
<feature type="transmembrane region" description="Helical" evidence="10">
    <location>
        <begin position="82"/>
        <end position="105"/>
    </location>
</feature>
<dbReference type="Pfam" id="PF00672">
    <property type="entry name" value="HAMP"/>
    <property type="match status" value="1"/>
</dbReference>
<dbReference type="InterPro" id="IPR050428">
    <property type="entry name" value="TCS_sensor_his_kinase"/>
</dbReference>
<dbReference type="PROSITE" id="PS50109">
    <property type="entry name" value="HIS_KIN"/>
    <property type="match status" value="1"/>
</dbReference>
<evidence type="ECO:0000256" key="1">
    <source>
        <dbReference type="ARBA" id="ARBA00000085"/>
    </source>
</evidence>
<keyword evidence="4" id="KW-0597">Phosphoprotein</keyword>
<dbReference type="SMART" id="SM00388">
    <property type="entry name" value="HisKA"/>
    <property type="match status" value="1"/>
</dbReference>
<evidence type="ECO:0000256" key="2">
    <source>
        <dbReference type="ARBA" id="ARBA00004236"/>
    </source>
</evidence>
<protein>
    <recommendedName>
        <fullName evidence="3">histidine kinase</fullName>
        <ecNumber evidence="3">2.7.13.3</ecNumber>
    </recommendedName>
</protein>